<dbReference type="GO" id="GO:0003677">
    <property type="term" value="F:DNA binding"/>
    <property type="evidence" value="ECO:0007669"/>
    <property type="project" value="UniProtKB-UniRule"/>
</dbReference>
<dbReference type="EC" id="4.2.1.75" evidence="4"/>
<dbReference type="CDD" id="cd06578">
    <property type="entry name" value="HemD"/>
    <property type="match status" value="1"/>
</dbReference>
<dbReference type="PANTHER" id="PTHR40082">
    <property type="entry name" value="BLR5956 PROTEIN"/>
    <property type="match status" value="1"/>
</dbReference>
<dbReference type="GO" id="GO:0000160">
    <property type="term" value="P:phosphorelay signal transduction system"/>
    <property type="evidence" value="ECO:0007669"/>
    <property type="project" value="InterPro"/>
</dbReference>
<accession>A0A6I4NVE7</accession>
<dbReference type="InterPro" id="IPR003754">
    <property type="entry name" value="4pyrrol_synth_uPrphyn_synth"/>
</dbReference>
<dbReference type="GO" id="GO:0006355">
    <property type="term" value="P:regulation of DNA-templated transcription"/>
    <property type="evidence" value="ECO:0007669"/>
    <property type="project" value="InterPro"/>
</dbReference>
<protein>
    <submittedName>
        <fullName evidence="4">Uroporphyrinogen-III synthase</fullName>
        <ecNumber evidence="4">4.2.1.75</ecNumber>
    </submittedName>
</protein>
<dbReference type="Gene3D" id="3.40.50.10090">
    <property type="match status" value="2"/>
</dbReference>
<dbReference type="InterPro" id="IPR001867">
    <property type="entry name" value="OmpR/PhoB-type_DNA-bd"/>
</dbReference>
<comment type="caution">
    <text evidence="4">The sequence shown here is derived from an EMBL/GenBank/DDBJ whole genome shotgun (WGS) entry which is preliminary data.</text>
</comment>
<dbReference type="InterPro" id="IPR036388">
    <property type="entry name" value="WH-like_DNA-bd_sf"/>
</dbReference>
<keyword evidence="4" id="KW-0456">Lyase</keyword>
<organism evidence="4 5">
    <name type="scientific">Agromyces seonyuensis</name>
    <dbReference type="NCBI Taxonomy" id="2662446"/>
    <lineage>
        <taxon>Bacteria</taxon>
        <taxon>Bacillati</taxon>
        <taxon>Actinomycetota</taxon>
        <taxon>Actinomycetes</taxon>
        <taxon>Micrococcales</taxon>
        <taxon>Microbacteriaceae</taxon>
        <taxon>Agromyces</taxon>
    </lineage>
</organism>
<dbReference type="InterPro" id="IPR039793">
    <property type="entry name" value="UROS/Hem4"/>
</dbReference>
<dbReference type="GO" id="GO:0004852">
    <property type="term" value="F:uroporphyrinogen-III synthase activity"/>
    <property type="evidence" value="ECO:0007669"/>
    <property type="project" value="UniProtKB-EC"/>
</dbReference>
<dbReference type="InterPro" id="IPR036108">
    <property type="entry name" value="4pyrrol_syn_uPrphyn_synt_sf"/>
</dbReference>
<sequence length="372" mass="39776">MLGFRPDQLEGFRIGVTSDRRAGDLIDAFERRGASVLHAPTLHIANAHRDDPVIEATHDIIAARPDVLLATTAYGVRRWFEVADAAGLGDDLVDALSNTSILVRGPKARGGIRAAGLDDVGMSREETTPSLVDKVLEEFPSGLTVAVQLHGMTDAPQLDRLRAVHPRVLTVAPYQWREPDEGDTRVARLIDAVCSAQLDAVTFTSAPAVDALLATAATLGRERELIAALRDSVLVAAVGPVTAAPLVDVGISPIQPDRFRMGALIRLVCEELERSAAGGLETAHGRVQLRGTVVRIGGRRVPLTPTQLAVFRTIFLARGAVVSRDDLARALPGNPDDHVLDMALSRLRTALDAPGLVATVVKRGYRIAVLDD</sequence>
<keyword evidence="5" id="KW-1185">Reference proteome</keyword>
<dbReference type="PANTHER" id="PTHR40082:SF1">
    <property type="entry name" value="BLR5956 PROTEIN"/>
    <property type="match status" value="1"/>
</dbReference>
<dbReference type="SUPFAM" id="SSF46894">
    <property type="entry name" value="C-terminal effector domain of the bipartite response regulators"/>
    <property type="match status" value="1"/>
</dbReference>
<evidence type="ECO:0000313" key="4">
    <source>
        <dbReference type="EMBL" id="MWB98290.1"/>
    </source>
</evidence>
<dbReference type="Pfam" id="PF00486">
    <property type="entry name" value="Trans_reg_C"/>
    <property type="match status" value="1"/>
</dbReference>
<dbReference type="InterPro" id="IPR016032">
    <property type="entry name" value="Sig_transdc_resp-reg_C-effctor"/>
</dbReference>
<feature type="DNA-binding region" description="OmpR/PhoB-type" evidence="2">
    <location>
        <begin position="277"/>
        <end position="369"/>
    </location>
</feature>
<dbReference type="SMART" id="SM00862">
    <property type="entry name" value="Trans_reg_C"/>
    <property type="match status" value="1"/>
</dbReference>
<dbReference type="CDD" id="cd00383">
    <property type="entry name" value="trans_reg_C"/>
    <property type="match status" value="1"/>
</dbReference>
<dbReference type="GO" id="GO:0006780">
    <property type="term" value="P:uroporphyrinogen III biosynthetic process"/>
    <property type="evidence" value="ECO:0007669"/>
    <property type="project" value="InterPro"/>
</dbReference>
<dbReference type="PROSITE" id="PS51755">
    <property type="entry name" value="OMPR_PHOB"/>
    <property type="match status" value="1"/>
</dbReference>
<dbReference type="Pfam" id="PF02602">
    <property type="entry name" value="HEM4"/>
    <property type="match status" value="1"/>
</dbReference>
<evidence type="ECO:0000259" key="3">
    <source>
        <dbReference type="PROSITE" id="PS51755"/>
    </source>
</evidence>
<reference evidence="4 5" key="1">
    <citation type="submission" date="2019-12" db="EMBL/GenBank/DDBJ databases">
        <authorList>
            <person name="Kim Y.S."/>
        </authorList>
    </citation>
    <scope>NUCLEOTIDE SEQUENCE [LARGE SCALE GENOMIC DNA]</scope>
    <source>
        <strain evidence="4 5">MMS17-SY077</strain>
    </source>
</reference>
<keyword evidence="1 2" id="KW-0238">DNA-binding</keyword>
<name>A0A6I4NVE7_9MICO</name>
<dbReference type="SUPFAM" id="SSF69618">
    <property type="entry name" value="HemD-like"/>
    <property type="match status" value="1"/>
</dbReference>
<evidence type="ECO:0000256" key="1">
    <source>
        <dbReference type="ARBA" id="ARBA00023125"/>
    </source>
</evidence>
<feature type="domain" description="OmpR/PhoB-type" evidence="3">
    <location>
        <begin position="277"/>
        <end position="369"/>
    </location>
</feature>
<dbReference type="EMBL" id="WSTA01000023">
    <property type="protein sequence ID" value="MWB98290.1"/>
    <property type="molecule type" value="Genomic_DNA"/>
</dbReference>
<evidence type="ECO:0000313" key="5">
    <source>
        <dbReference type="Proteomes" id="UP000438182"/>
    </source>
</evidence>
<gene>
    <name evidence="4" type="ORF">GB864_06975</name>
</gene>
<dbReference type="Gene3D" id="1.10.10.10">
    <property type="entry name" value="Winged helix-like DNA-binding domain superfamily/Winged helix DNA-binding domain"/>
    <property type="match status" value="1"/>
</dbReference>
<dbReference type="NCBIfam" id="NF005568">
    <property type="entry name" value="PRK07239.1"/>
    <property type="match status" value="1"/>
</dbReference>
<dbReference type="AlphaFoldDB" id="A0A6I4NVE7"/>
<evidence type="ECO:0000256" key="2">
    <source>
        <dbReference type="PROSITE-ProRule" id="PRU01091"/>
    </source>
</evidence>
<dbReference type="Proteomes" id="UP000438182">
    <property type="component" value="Unassembled WGS sequence"/>
</dbReference>
<proteinExistence type="predicted"/>